<keyword evidence="1" id="KW-0472">Membrane</keyword>
<keyword evidence="3" id="KW-1185">Reference proteome</keyword>
<dbReference type="AlphaFoldDB" id="A0A7I8DHH5"/>
<name>A0A7I8DHH5_9FIRM</name>
<reference evidence="2 3" key="1">
    <citation type="submission" date="2020-08" db="EMBL/GenBank/DDBJ databases">
        <title>Draft genome sequencing of an Anaerocolumna strain isolated from anoxic soil subjected to BSD treatment.</title>
        <authorList>
            <person name="Uek A."/>
            <person name="Tonouchi A."/>
        </authorList>
    </citation>
    <scope>NUCLEOTIDE SEQUENCE [LARGE SCALE GENOMIC DNA]</scope>
    <source>
        <strain evidence="2 3">CTTW</strain>
    </source>
</reference>
<evidence type="ECO:0000313" key="2">
    <source>
        <dbReference type="EMBL" id="BCJ97782.1"/>
    </source>
</evidence>
<sequence length="139" mass="16441">MNEQTLINMLSELDAAALNENFTERDFRNKKGNIFKRAYFYVRSIYKKEENLSDSILMDHWEEFSKDFDEKNEDINQTKDDNSSEFDFSIRVFKRGISNIFKLISAVIAALVVIIGLLLVIIKRRKFIKRALKKMQISY</sequence>
<dbReference type="RefSeq" id="WP_185258174.1">
    <property type="nucleotide sequence ID" value="NZ_AP023368.1"/>
</dbReference>
<keyword evidence="1" id="KW-1133">Transmembrane helix</keyword>
<evidence type="ECO:0000313" key="3">
    <source>
        <dbReference type="Proteomes" id="UP000515703"/>
    </source>
</evidence>
<protein>
    <submittedName>
        <fullName evidence="2">Uncharacterized protein</fullName>
    </submittedName>
</protein>
<keyword evidence="1" id="KW-0812">Transmembrane</keyword>
<dbReference type="KEGG" id="acht:bsdcttw_08230"/>
<dbReference type="EMBL" id="AP023368">
    <property type="protein sequence ID" value="BCJ97782.1"/>
    <property type="molecule type" value="Genomic_DNA"/>
</dbReference>
<organism evidence="2 3">
    <name type="scientific">Anaerocolumna chitinilytica</name>
    <dbReference type="NCBI Taxonomy" id="1727145"/>
    <lineage>
        <taxon>Bacteria</taxon>
        <taxon>Bacillati</taxon>
        <taxon>Bacillota</taxon>
        <taxon>Clostridia</taxon>
        <taxon>Lachnospirales</taxon>
        <taxon>Lachnospiraceae</taxon>
        <taxon>Anaerocolumna</taxon>
    </lineage>
</organism>
<gene>
    <name evidence="2" type="ORF">bsdcttw_08230</name>
</gene>
<dbReference type="Proteomes" id="UP000515703">
    <property type="component" value="Chromosome"/>
</dbReference>
<proteinExistence type="predicted"/>
<evidence type="ECO:0000256" key="1">
    <source>
        <dbReference type="SAM" id="Phobius"/>
    </source>
</evidence>
<feature type="transmembrane region" description="Helical" evidence="1">
    <location>
        <begin position="100"/>
        <end position="122"/>
    </location>
</feature>
<accession>A0A7I8DHH5</accession>
<reference evidence="2 3" key="2">
    <citation type="submission" date="2020-08" db="EMBL/GenBank/DDBJ databases">
        <authorList>
            <person name="Ueki A."/>
            <person name="Tonouchi A."/>
        </authorList>
    </citation>
    <scope>NUCLEOTIDE SEQUENCE [LARGE SCALE GENOMIC DNA]</scope>
    <source>
        <strain evidence="2 3">CTTW</strain>
    </source>
</reference>